<dbReference type="AlphaFoldDB" id="X1RDJ5"/>
<feature type="non-terminal residue" evidence="1">
    <location>
        <position position="65"/>
    </location>
</feature>
<dbReference type="EMBL" id="BARW01014677">
    <property type="protein sequence ID" value="GAI78643.1"/>
    <property type="molecule type" value="Genomic_DNA"/>
</dbReference>
<name>X1RDJ5_9ZZZZ</name>
<reference evidence="1" key="1">
    <citation type="journal article" date="2014" name="Front. Microbiol.">
        <title>High frequency of phylogenetically diverse reductive dehalogenase-homologous genes in deep subseafloor sedimentary metagenomes.</title>
        <authorList>
            <person name="Kawai M."/>
            <person name="Futagami T."/>
            <person name="Toyoda A."/>
            <person name="Takaki Y."/>
            <person name="Nishi S."/>
            <person name="Hori S."/>
            <person name="Arai W."/>
            <person name="Tsubouchi T."/>
            <person name="Morono Y."/>
            <person name="Uchiyama I."/>
            <person name="Ito T."/>
            <person name="Fujiyama A."/>
            <person name="Inagaki F."/>
            <person name="Takami H."/>
        </authorList>
    </citation>
    <scope>NUCLEOTIDE SEQUENCE</scope>
    <source>
        <strain evidence="1">Expedition CK06-06</strain>
    </source>
</reference>
<accession>X1RDJ5</accession>
<comment type="caution">
    <text evidence="1">The sequence shown here is derived from an EMBL/GenBank/DDBJ whole genome shotgun (WGS) entry which is preliminary data.</text>
</comment>
<gene>
    <name evidence="1" type="ORF">S12H4_25953</name>
</gene>
<evidence type="ECO:0000313" key="1">
    <source>
        <dbReference type="EMBL" id="GAI78643.1"/>
    </source>
</evidence>
<proteinExistence type="predicted"/>
<protein>
    <submittedName>
        <fullName evidence="1">Uncharacterized protein</fullName>
    </submittedName>
</protein>
<sequence>MVRSETYRTRKYEAKMDDVSIAQRFRDQKSDMVEQVSARFAELVLIEEKAKKIIEAAGTSVIQIP</sequence>
<organism evidence="1">
    <name type="scientific">marine sediment metagenome</name>
    <dbReference type="NCBI Taxonomy" id="412755"/>
    <lineage>
        <taxon>unclassified sequences</taxon>
        <taxon>metagenomes</taxon>
        <taxon>ecological metagenomes</taxon>
    </lineage>
</organism>